<proteinExistence type="predicted"/>
<dbReference type="STRING" id="314265.R2601_24784"/>
<name>Q0FMC8_SALBH</name>
<keyword evidence="1" id="KW-0732">Signal</keyword>
<dbReference type="Proteomes" id="UP000006230">
    <property type="component" value="Unassembled WGS sequence"/>
</dbReference>
<evidence type="ECO:0000256" key="1">
    <source>
        <dbReference type="SAM" id="SignalP"/>
    </source>
</evidence>
<gene>
    <name evidence="2" type="ORF">R2601_24784</name>
</gene>
<dbReference type="AlphaFoldDB" id="Q0FMC8"/>
<dbReference type="PANTHER" id="PTHR37953">
    <property type="entry name" value="UPF0127 PROTEIN MJ1496"/>
    <property type="match status" value="1"/>
</dbReference>
<dbReference type="PANTHER" id="PTHR37953:SF1">
    <property type="entry name" value="UPF0127 PROTEIN MJ1496"/>
    <property type="match status" value="1"/>
</dbReference>
<dbReference type="InterPro" id="IPR038695">
    <property type="entry name" value="Saro_0823-like_sf"/>
</dbReference>
<dbReference type="Gene3D" id="2.60.120.1140">
    <property type="entry name" value="Protein of unknown function DUF192"/>
    <property type="match status" value="1"/>
</dbReference>
<dbReference type="RefSeq" id="WP_007800442.1">
    <property type="nucleotide sequence ID" value="NZ_DS022276.1"/>
</dbReference>
<reference evidence="2 3" key="1">
    <citation type="journal article" date="2010" name="J. Bacteriol.">
        <title>Genome sequences of Pelagibaca bermudensis HTCC2601T and Maritimibacter alkaliphilus HTCC2654T, the type strains of two marine Roseobacter genera.</title>
        <authorList>
            <person name="Thrash J.C."/>
            <person name="Cho J.C."/>
            <person name="Ferriera S."/>
            <person name="Johnson J."/>
            <person name="Vergin K.L."/>
            <person name="Giovannoni S.J."/>
        </authorList>
    </citation>
    <scope>NUCLEOTIDE SEQUENCE [LARGE SCALE GENOMIC DNA]</scope>
    <source>
        <strain evidence="3">DSM 26914 / JCM 13377 / KCTC 12554 / HTCC2601</strain>
    </source>
</reference>
<evidence type="ECO:0000313" key="3">
    <source>
        <dbReference type="Proteomes" id="UP000006230"/>
    </source>
</evidence>
<organism evidence="2 3">
    <name type="scientific">Salipiger bermudensis (strain DSM 26914 / JCM 13377 / KCTC 12554 / HTCC2601)</name>
    <name type="common">Pelagibaca bermudensis</name>
    <dbReference type="NCBI Taxonomy" id="314265"/>
    <lineage>
        <taxon>Bacteria</taxon>
        <taxon>Pseudomonadati</taxon>
        <taxon>Pseudomonadota</taxon>
        <taxon>Alphaproteobacteria</taxon>
        <taxon>Rhodobacterales</taxon>
        <taxon>Roseobacteraceae</taxon>
        <taxon>Salipiger</taxon>
    </lineage>
</organism>
<dbReference type="Pfam" id="PF02643">
    <property type="entry name" value="DUF192"/>
    <property type="match status" value="1"/>
</dbReference>
<dbReference type="OrthoDB" id="9808290at2"/>
<dbReference type="EMBL" id="AATQ01000028">
    <property type="protein sequence ID" value="EAU45331.1"/>
    <property type="molecule type" value="Genomic_DNA"/>
</dbReference>
<evidence type="ECO:0008006" key="4">
    <source>
        <dbReference type="Google" id="ProtNLM"/>
    </source>
</evidence>
<evidence type="ECO:0000313" key="2">
    <source>
        <dbReference type="EMBL" id="EAU45331.1"/>
    </source>
</evidence>
<comment type="caution">
    <text evidence="2">The sequence shown here is derived from an EMBL/GenBank/DDBJ whole genome shotgun (WGS) entry which is preliminary data.</text>
</comment>
<protein>
    <recommendedName>
        <fullName evidence="4">DUF192 domain-containing protein</fullName>
    </recommendedName>
</protein>
<dbReference type="HOGENOM" id="CLU_097039_2_1_5"/>
<feature type="signal peptide" evidence="1">
    <location>
        <begin position="1"/>
        <end position="22"/>
    </location>
</feature>
<dbReference type="InterPro" id="IPR003795">
    <property type="entry name" value="DUF192"/>
</dbReference>
<sequence>MGSCNFSLLTLLAAALAGGPLAAQSCRDDAIWLRGDWGSVRLSVEVADDAAERAQGLMHVEQMPPGAGMLFVYEAERPTAFWMKNTLIPLDMIFADAQGRVVKVHPMAIPHDETPIPSGEPVQYVLEINGGMAAQLGIAEGSEMMHPAISGDPVWPCE</sequence>
<dbReference type="eggNOG" id="COG1430">
    <property type="taxonomic scope" value="Bacteria"/>
</dbReference>
<keyword evidence="3" id="KW-1185">Reference proteome</keyword>
<accession>Q0FMC8</accession>
<feature type="chain" id="PRO_5004171813" description="DUF192 domain-containing protein" evidence="1">
    <location>
        <begin position="23"/>
        <end position="158"/>
    </location>
</feature>